<dbReference type="PANTHER" id="PTHR42891:SF1">
    <property type="entry name" value="D-GLYCERO-BETA-D-MANNO-HEPTOSE-1,7-BISPHOSPHATE 7-PHOSPHATASE"/>
    <property type="match status" value="1"/>
</dbReference>
<dbReference type="NCBIfam" id="TIGR01662">
    <property type="entry name" value="HAD-SF-IIIA"/>
    <property type="match status" value="1"/>
</dbReference>
<organism evidence="2">
    <name type="scientific">Serratia fonticola</name>
    <dbReference type="NCBI Taxonomy" id="47917"/>
    <lineage>
        <taxon>Bacteria</taxon>
        <taxon>Pseudomonadati</taxon>
        <taxon>Pseudomonadota</taxon>
        <taxon>Gammaproteobacteria</taxon>
        <taxon>Enterobacterales</taxon>
        <taxon>Yersiniaceae</taxon>
        <taxon>Serratia</taxon>
    </lineage>
</organism>
<dbReference type="InterPro" id="IPR004446">
    <property type="entry name" value="Heptose_bisP_phosphatase"/>
</dbReference>
<dbReference type="GO" id="GO:0005975">
    <property type="term" value="P:carbohydrate metabolic process"/>
    <property type="evidence" value="ECO:0007669"/>
    <property type="project" value="InterPro"/>
</dbReference>
<dbReference type="GO" id="GO:0046872">
    <property type="term" value="F:metal ion binding"/>
    <property type="evidence" value="ECO:0007669"/>
    <property type="project" value="UniProtKB-KW"/>
</dbReference>
<reference evidence="2" key="1">
    <citation type="submission" date="2019-05" db="EMBL/GenBank/DDBJ databases">
        <authorList>
            <consortium name="Pathogen Informatics"/>
        </authorList>
    </citation>
    <scope>NUCLEOTIDE SEQUENCE [LARGE SCALE GENOMIC DNA]</scope>
    <source>
        <strain evidence="2">NCTC12965</strain>
    </source>
</reference>
<dbReference type="GO" id="GO:0016791">
    <property type="term" value="F:phosphatase activity"/>
    <property type="evidence" value="ECO:0007669"/>
    <property type="project" value="InterPro"/>
</dbReference>
<dbReference type="InterPro" id="IPR023214">
    <property type="entry name" value="HAD_sf"/>
</dbReference>
<sequence length="99" mass="10965">MMQILSSQGVKFDDILICPHKPEDHCECRKPKVAMVKGYLEPGVIDVANSYVIGDRQTDIQLAANMGIQGLLYQRQALGWAGHHPTTDQTRSLCARLTA</sequence>
<name>A0A4U9TTP6_SERFO</name>
<dbReference type="Pfam" id="PF13242">
    <property type="entry name" value="Hydrolase_like"/>
    <property type="match status" value="1"/>
</dbReference>
<evidence type="ECO:0000256" key="1">
    <source>
        <dbReference type="ARBA" id="ARBA00022723"/>
    </source>
</evidence>
<keyword evidence="1" id="KW-0479">Metal-binding</keyword>
<dbReference type="InterPro" id="IPR036412">
    <property type="entry name" value="HAD-like_sf"/>
</dbReference>
<accession>A0A4U9TTP6</accession>
<dbReference type="InterPro" id="IPR006549">
    <property type="entry name" value="HAD-SF_hydro_IIIA"/>
</dbReference>
<evidence type="ECO:0000313" key="2">
    <source>
        <dbReference type="EMBL" id="VTR22687.1"/>
    </source>
</evidence>
<dbReference type="PANTHER" id="PTHR42891">
    <property type="entry name" value="D-GLYCERO-BETA-D-MANNO-HEPTOSE-1,7-BISPHOSPHATE 7-PHOSPHATASE"/>
    <property type="match status" value="1"/>
</dbReference>
<protein>
    <submittedName>
        <fullName evidence="2">Histidine biosynthesis bifunctional protein hisB</fullName>
    </submittedName>
</protein>
<gene>
    <name evidence="2" type="primary">hisB_3</name>
    <name evidence="2" type="ORF">NCTC12965_01575</name>
</gene>
<dbReference type="Gene3D" id="3.40.50.1000">
    <property type="entry name" value="HAD superfamily/HAD-like"/>
    <property type="match status" value="1"/>
</dbReference>
<proteinExistence type="predicted"/>
<dbReference type="SUPFAM" id="SSF56784">
    <property type="entry name" value="HAD-like"/>
    <property type="match status" value="1"/>
</dbReference>
<dbReference type="EMBL" id="CABEEZ010000029">
    <property type="protein sequence ID" value="VTR22687.1"/>
    <property type="molecule type" value="Genomic_DNA"/>
</dbReference>
<dbReference type="AlphaFoldDB" id="A0A4U9TTP6"/>